<name>A0AA87NRS6_TREMD</name>
<dbReference type="PANTHER" id="PTHR33428:SF14">
    <property type="entry name" value="CARBOXYLESTERASE TYPE B DOMAIN-CONTAINING PROTEIN"/>
    <property type="match status" value="1"/>
</dbReference>
<feature type="domain" description="PET hydrolase/cutinase-like" evidence="1">
    <location>
        <begin position="81"/>
        <end position="267"/>
    </location>
</feature>
<accession>A0AA87NRS6</accession>
<dbReference type="Pfam" id="PF12740">
    <property type="entry name" value="PETase"/>
    <property type="match status" value="1"/>
</dbReference>
<dbReference type="Proteomes" id="UP000014634">
    <property type="component" value="Unassembled WGS sequence"/>
</dbReference>
<dbReference type="RefSeq" id="WP_016523393.1">
    <property type="nucleotide sequence ID" value="NZ_KE332517.1"/>
</dbReference>
<dbReference type="Gene3D" id="3.40.50.1820">
    <property type="entry name" value="alpha/beta hydrolase"/>
    <property type="match status" value="1"/>
</dbReference>
<dbReference type="PANTHER" id="PTHR33428">
    <property type="entry name" value="CHLOROPHYLLASE-2, CHLOROPLASTIC"/>
    <property type="match status" value="1"/>
</dbReference>
<dbReference type="InterPro" id="IPR029058">
    <property type="entry name" value="AB_hydrolase_fold"/>
</dbReference>
<dbReference type="SUPFAM" id="SSF53474">
    <property type="entry name" value="alpha/beta-Hydrolases"/>
    <property type="match status" value="1"/>
</dbReference>
<evidence type="ECO:0000313" key="3">
    <source>
        <dbReference type="Proteomes" id="UP000014634"/>
    </source>
</evidence>
<comment type="caution">
    <text evidence="2">The sequence shown here is derived from an EMBL/GenBank/DDBJ whole genome shotgun (WGS) entry which is preliminary data.</text>
</comment>
<evidence type="ECO:0000259" key="1">
    <source>
        <dbReference type="Pfam" id="PF12740"/>
    </source>
</evidence>
<protein>
    <recommendedName>
        <fullName evidence="1">PET hydrolase/cutinase-like domain-containing protein</fullName>
    </recommendedName>
</protein>
<dbReference type="AlphaFoldDB" id="A0AA87NRS6"/>
<proteinExistence type="predicted"/>
<dbReference type="InterPro" id="IPR041127">
    <property type="entry name" value="PET_hydrolase/cutinase-like"/>
</dbReference>
<reference evidence="2 3" key="1">
    <citation type="submission" date="2013-04" db="EMBL/GenBank/DDBJ databases">
        <title>The Genome Sequence of Treponema medium ATCC 700293.</title>
        <authorList>
            <consortium name="The Broad Institute Genomics Platform"/>
            <person name="Earl A."/>
            <person name="Ward D."/>
            <person name="Feldgarden M."/>
            <person name="Gevers D."/>
            <person name="Leonetti C."/>
            <person name="Blanton J.M."/>
            <person name="Dewhirst F.E."/>
            <person name="Izard J."/>
            <person name="Walker B."/>
            <person name="Young S."/>
            <person name="Zeng Q."/>
            <person name="Gargeya S."/>
            <person name="Fitzgerald M."/>
            <person name="Haas B."/>
            <person name="Abouelleil A."/>
            <person name="Allen A.W."/>
            <person name="Alvarado L."/>
            <person name="Arachchi H.M."/>
            <person name="Berlin A.M."/>
            <person name="Chapman S.B."/>
            <person name="Gainer-Dewar J."/>
            <person name="Goldberg J."/>
            <person name="Griggs A."/>
            <person name="Gujja S."/>
            <person name="Hansen M."/>
            <person name="Howarth C."/>
            <person name="Imamovic A."/>
            <person name="Ireland A."/>
            <person name="Larimer J."/>
            <person name="McCowan C."/>
            <person name="Murphy C."/>
            <person name="Pearson M."/>
            <person name="Poon T.W."/>
            <person name="Priest M."/>
            <person name="Roberts A."/>
            <person name="Saif S."/>
            <person name="Shea T."/>
            <person name="Sisk P."/>
            <person name="Sykes S."/>
            <person name="Wortman J."/>
            <person name="Nusbaum C."/>
            <person name="Birren B."/>
        </authorList>
    </citation>
    <scope>NUCLEOTIDE SEQUENCE [LARGE SCALE GENOMIC DNA]</scope>
    <source>
        <strain evidence="2 3">ATCC 700293</strain>
    </source>
</reference>
<gene>
    <name evidence="2" type="ORF">HMPREF9195_01452</name>
</gene>
<sequence>MKTYKTIFFLPRTFFFFALLLLLNGTTVLYALTIDAQLEYEVAVLNPESFKKHNRIYNYELNHAFSAPELTDEGVLDTPLTVFYPVLEGTYPLVIISHGWHVSKKPNASLARYLASQGYVAAILSAKEKSYPEEFIAAFESAYTLLKMANENTESRLFKRMDMQKIAIIGHSMGGTAALHFSKSTPDIGAVIALNPYNGASSLVERVGGKNEVLGTDLTALHIPILIVTGNKDNVAYPEKTFEFYEHCNTSAPAAFFAVKNGVHSSGLDTKGNMLSGWFDIELYMRYRLLILGWLDLFLKQKISEASMPYLHPAAFEAITGWFYSGNTKRYPAYAFRNFLRR</sequence>
<evidence type="ECO:0000313" key="2">
    <source>
        <dbReference type="EMBL" id="EPF28555.1"/>
    </source>
</evidence>
<organism evidence="2 3">
    <name type="scientific">Treponema medium ATCC 700293</name>
    <dbReference type="NCBI Taxonomy" id="1125700"/>
    <lineage>
        <taxon>Bacteria</taxon>
        <taxon>Pseudomonadati</taxon>
        <taxon>Spirochaetota</taxon>
        <taxon>Spirochaetia</taxon>
        <taxon>Spirochaetales</taxon>
        <taxon>Treponemataceae</taxon>
        <taxon>Treponema</taxon>
    </lineage>
</organism>
<dbReference type="EMBL" id="ATFE01000011">
    <property type="protein sequence ID" value="EPF28555.1"/>
    <property type="molecule type" value="Genomic_DNA"/>
</dbReference>